<evidence type="ECO:0000313" key="10">
    <source>
        <dbReference type="Proteomes" id="UP000225706"/>
    </source>
</evidence>
<evidence type="ECO:0000256" key="4">
    <source>
        <dbReference type="ARBA" id="ARBA00022759"/>
    </source>
</evidence>
<dbReference type="InterPro" id="IPR012337">
    <property type="entry name" value="RNaseH-like_sf"/>
</dbReference>
<dbReference type="Pfam" id="PF17917">
    <property type="entry name" value="RT_RNaseH"/>
    <property type="match status" value="1"/>
</dbReference>
<dbReference type="EMBL" id="LSMT01000576">
    <property type="protein sequence ID" value="PFX16100.1"/>
    <property type="molecule type" value="Genomic_DNA"/>
</dbReference>
<dbReference type="InterPro" id="IPR041588">
    <property type="entry name" value="Integrase_H2C2"/>
</dbReference>
<evidence type="ECO:0000313" key="9">
    <source>
        <dbReference type="EMBL" id="PFX16100.1"/>
    </source>
</evidence>
<dbReference type="Proteomes" id="UP000225706">
    <property type="component" value="Unassembled WGS sequence"/>
</dbReference>
<evidence type="ECO:0000256" key="3">
    <source>
        <dbReference type="ARBA" id="ARBA00022722"/>
    </source>
</evidence>
<dbReference type="InterPro" id="IPR001584">
    <property type="entry name" value="Integrase_cat-core"/>
</dbReference>
<keyword evidence="4" id="KW-0255">Endonuclease</keyword>
<keyword evidence="3" id="KW-0540">Nuclease</keyword>
<feature type="domain" description="Integrase catalytic" evidence="8">
    <location>
        <begin position="351"/>
        <end position="520"/>
    </location>
</feature>
<protein>
    <submittedName>
        <fullName evidence="9">Uncharacterized protein K02A2.6</fullName>
    </submittedName>
</protein>
<dbReference type="PANTHER" id="PTHR37984:SF8">
    <property type="entry name" value="CCHC-TYPE DOMAIN-CONTAINING PROTEIN"/>
    <property type="match status" value="1"/>
</dbReference>
<dbReference type="InterPro" id="IPR043502">
    <property type="entry name" value="DNA/RNA_pol_sf"/>
</dbReference>
<dbReference type="InterPro" id="IPR041373">
    <property type="entry name" value="RT_RNaseH"/>
</dbReference>
<dbReference type="GO" id="GO:0004519">
    <property type="term" value="F:endonuclease activity"/>
    <property type="evidence" value="ECO:0007669"/>
    <property type="project" value="UniProtKB-KW"/>
</dbReference>
<dbReference type="SUPFAM" id="SSF53098">
    <property type="entry name" value="Ribonuclease H-like"/>
    <property type="match status" value="1"/>
</dbReference>
<feature type="region of interest" description="Disordered" evidence="7">
    <location>
        <begin position="924"/>
        <end position="962"/>
    </location>
</feature>
<dbReference type="SUPFAM" id="SSF56672">
    <property type="entry name" value="DNA/RNA polymerases"/>
    <property type="match status" value="1"/>
</dbReference>
<dbReference type="Pfam" id="PF17921">
    <property type="entry name" value="Integrase_H2C2"/>
    <property type="match status" value="1"/>
</dbReference>
<keyword evidence="5" id="KW-0378">Hydrolase</keyword>
<name>A0A2B4RHZ0_STYPI</name>
<accession>A0A2B4RHZ0</accession>
<evidence type="ECO:0000256" key="7">
    <source>
        <dbReference type="SAM" id="MobiDB-lite"/>
    </source>
</evidence>
<feature type="compositionally biased region" description="Polar residues" evidence="7">
    <location>
        <begin position="932"/>
        <end position="942"/>
    </location>
</feature>
<dbReference type="Pfam" id="PF00665">
    <property type="entry name" value="rve"/>
    <property type="match status" value="1"/>
</dbReference>
<sequence>MFSQFVYFYIRPLEKGYRFLPKLSDVSAPLRELTISPAKFTWARQHDKAFTTIQQLVIQHPVLKFYNEEEEATIQTDASDKGLGAVLLQNGQPVAFASRTLSKTEQRYATIEKECLAIVFGCERFNQYLARREKIYIETDHKPLESIFKKSLLAAPCRLQRMLLRLQKYNLAVSYKPGSQMLLADHLSRAAQHENTVPEDTFQVFSVDLEKSNPMQALKISPERLEQLQRCTGQDESLQVLKTTILSGWPAQKDQAPVNIREYWNYRDELSIHNGVLFKGSRVIIPRVLRPEVMSKIHSSHLGIEACLRKARDSVFWPNMTGDVRDQVSQCSICSEWQSQNPKEPMQSHQIPDRPWSRVAADQFKLNGKDYIVLVDFYSDFIEVKMLQENTSSAVVEFLKEQFSRHGIPDTLITDNGSQFTSQEFRQFPHSWEVVHVSSSPHHHKSNGKVEAAVKVTKSLLKKALKDHKDPWLALLDQRNTPTESIGSSPVQRLMSRRTRTLLPTATNLLYPKVPGNVDQLLRLKRQRAKFYHDRSSRPLPEIEIGQDVRVAPLQKNDVWKRGTCVEKLSDRSYVVKTEANNHLVRRNRAFLKPAEKPAAPTPSSKIVDLSTSQPSKHSSPPAMVPGPKPISPAVKRTRTRIIKPPARLNETNKFAYKLDTLALKKTANKPVFEDIKKAFEERISSEEFKEENDREHRQSKSKKALTHLRIDVEKLRVKFKWIKDQWRKYTDRIKKGSGKSPIKEPEWYKIINPIFSDTHGNLEIASKARDVLSHENSDTDSDEEQAETSHSSYQEDDGEEELTSASESGTEGVKRKVLKNSLDVKPLGRNKRVRSQSQAINEIAKSFHALGESQQKRCEKMMEADKERHAEFLAFQKEQAELNRQHELKMLQIIMKYSNPPPQGAQQHLQQQTIPVQPLVPYYNPMPYSHTPPTNQVASDSQDSHILDMDSQNDQRSMRWY</sequence>
<dbReference type="InterPro" id="IPR043128">
    <property type="entry name" value="Rev_trsase/Diguanyl_cyclase"/>
</dbReference>
<dbReference type="Gene3D" id="1.10.340.70">
    <property type="match status" value="1"/>
</dbReference>
<dbReference type="GO" id="GO:0003676">
    <property type="term" value="F:nucleic acid binding"/>
    <property type="evidence" value="ECO:0007669"/>
    <property type="project" value="InterPro"/>
</dbReference>
<dbReference type="InterPro" id="IPR050951">
    <property type="entry name" value="Retrovirus_Pol_polyprotein"/>
</dbReference>
<gene>
    <name evidence="9" type="primary">K02A2.6</name>
    <name evidence="9" type="ORF">AWC38_SpisGene19647</name>
</gene>
<organism evidence="9 10">
    <name type="scientific">Stylophora pistillata</name>
    <name type="common">Smooth cauliflower coral</name>
    <dbReference type="NCBI Taxonomy" id="50429"/>
    <lineage>
        <taxon>Eukaryota</taxon>
        <taxon>Metazoa</taxon>
        <taxon>Cnidaria</taxon>
        <taxon>Anthozoa</taxon>
        <taxon>Hexacorallia</taxon>
        <taxon>Scleractinia</taxon>
        <taxon>Astrocoeniina</taxon>
        <taxon>Pocilloporidae</taxon>
        <taxon>Stylophora</taxon>
    </lineage>
</organism>
<comment type="caution">
    <text evidence="9">The sequence shown here is derived from an EMBL/GenBank/DDBJ whole genome shotgun (WGS) entry which is preliminary data.</text>
</comment>
<dbReference type="FunFam" id="3.30.420.10:FF:000063">
    <property type="entry name" value="Retrovirus-related Pol polyprotein from transposon 297-like Protein"/>
    <property type="match status" value="1"/>
</dbReference>
<dbReference type="InterPro" id="IPR036397">
    <property type="entry name" value="RNaseH_sf"/>
</dbReference>
<dbReference type="STRING" id="50429.A0A2B4RHZ0"/>
<feature type="region of interest" description="Disordered" evidence="7">
    <location>
        <begin position="593"/>
        <end position="634"/>
    </location>
</feature>
<evidence type="ECO:0000256" key="5">
    <source>
        <dbReference type="ARBA" id="ARBA00022801"/>
    </source>
</evidence>
<keyword evidence="10" id="KW-1185">Reference proteome</keyword>
<evidence type="ECO:0000259" key="8">
    <source>
        <dbReference type="PROSITE" id="PS50994"/>
    </source>
</evidence>
<feature type="compositionally biased region" description="Polar residues" evidence="7">
    <location>
        <begin position="602"/>
        <end position="619"/>
    </location>
</feature>
<feature type="region of interest" description="Disordered" evidence="7">
    <location>
        <begin position="772"/>
        <end position="818"/>
    </location>
</feature>
<dbReference type="PROSITE" id="PS50994">
    <property type="entry name" value="INTEGRASE"/>
    <property type="match status" value="1"/>
</dbReference>
<dbReference type="GO" id="GO:0016787">
    <property type="term" value="F:hydrolase activity"/>
    <property type="evidence" value="ECO:0007669"/>
    <property type="project" value="UniProtKB-KW"/>
</dbReference>
<dbReference type="GO" id="GO:0003964">
    <property type="term" value="F:RNA-directed DNA polymerase activity"/>
    <property type="evidence" value="ECO:0007669"/>
    <property type="project" value="UniProtKB-KW"/>
</dbReference>
<proteinExistence type="predicted"/>
<dbReference type="FunFam" id="1.10.340.70:FF:000003">
    <property type="entry name" value="Protein CBG25708"/>
    <property type="match status" value="1"/>
</dbReference>
<keyword evidence="1" id="KW-0808">Transferase</keyword>
<dbReference type="Gene3D" id="3.30.70.270">
    <property type="match status" value="1"/>
</dbReference>
<keyword evidence="2" id="KW-0548">Nucleotidyltransferase</keyword>
<evidence type="ECO:0000256" key="2">
    <source>
        <dbReference type="ARBA" id="ARBA00022695"/>
    </source>
</evidence>
<evidence type="ECO:0000256" key="6">
    <source>
        <dbReference type="ARBA" id="ARBA00022918"/>
    </source>
</evidence>
<keyword evidence="6" id="KW-0695">RNA-directed DNA polymerase</keyword>
<evidence type="ECO:0000256" key="1">
    <source>
        <dbReference type="ARBA" id="ARBA00022679"/>
    </source>
</evidence>
<reference evidence="10" key="1">
    <citation type="journal article" date="2017" name="bioRxiv">
        <title>Comparative analysis of the genomes of Stylophora pistillata and Acropora digitifera provides evidence for extensive differences between species of corals.</title>
        <authorList>
            <person name="Voolstra C.R."/>
            <person name="Li Y."/>
            <person name="Liew Y.J."/>
            <person name="Baumgarten S."/>
            <person name="Zoccola D."/>
            <person name="Flot J.-F."/>
            <person name="Tambutte S."/>
            <person name="Allemand D."/>
            <person name="Aranda M."/>
        </authorList>
    </citation>
    <scope>NUCLEOTIDE SEQUENCE [LARGE SCALE GENOMIC DNA]</scope>
</reference>
<dbReference type="Gene3D" id="3.30.420.10">
    <property type="entry name" value="Ribonuclease H-like superfamily/Ribonuclease H"/>
    <property type="match status" value="1"/>
</dbReference>
<dbReference type="PANTHER" id="PTHR37984">
    <property type="entry name" value="PROTEIN CBG26694"/>
    <property type="match status" value="1"/>
</dbReference>
<dbReference type="CDD" id="cd09274">
    <property type="entry name" value="RNase_HI_RT_Ty3"/>
    <property type="match status" value="1"/>
</dbReference>
<dbReference type="AlphaFoldDB" id="A0A2B4RHZ0"/>
<dbReference type="OrthoDB" id="5966261at2759"/>
<dbReference type="GO" id="GO:0015074">
    <property type="term" value="P:DNA integration"/>
    <property type="evidence" value="ECO:0007669"/>
    <property type="project" value="InterPro"/>
</dbReference>